<dbReference type="GO" id="GO:1901701">
    <property type="term" value="P:cellular response to oxygen-containing compound"/>
    <property type="evidence" value="ECO:0007669"/>
    <property type="project" value="UniProtKB-ARBA"/>
</dbReference>
<evidence type="ECO:0000256" key="7">
    <source>
        <dbReference type="ARBA" id="ARBA00022889"/>
    </source>
</evidence>
<keyword evidence="3 17" id="KW-0812">Transmembrane</keyword>
<dbReference type="InterPro" id="IPR007110">
    <property type="entry name" value="Ig-like_dom"/>
</dbReference>
<name>A0A1S3GL43_DIPOR</name>
<dbReference type="InterPro" id="IPR048679">
    <property type="entry name" value="ICAM1_3_5_D2"/>
</dbReference>
<evidence type="ECO:0000256" key="5">
    <source>
        <dbReference type="ARBA" id="ARBA00022737"/>
    </source>
</evidence>
<keyword evidence="10" id="KW-1015">Disulfide bond</keyword>
<dbReference type="InterPro" id="IPR013768">
    <property type="entry name" value="ICAM_N"/>
</dbReference>
<dbReference type="FunFam" id="2.60.40.10:FF:000194">
    <property type="entry name" value="Intercellular adhesion molecule 1"/>
    <property type="match status" value="1"/>
</dbReference>
<keyword evidence="12" id="KW-0393">Immunoglobulin domain</keyword>
<dbReference type="FunFam" id="2.60.40.10:FF:000338">
    <property type="entry name" value="intercellular adhesion molecule 5"/>
    <property type="match status" value="1"/>
</dbReference>
<dbReference type="InterPro" id="IPR036179">
    <property type="entry name" value="Ig-like_dom_sf"/>
</dbReference>
<sequence>MAPARPGPLLLALIAALLPGPGGAQQSTSVHPEKPVLPRGGSLELNCSAPCAEPSDLGLETPLPKMDLSSGDNWKLYKLSEINESSNPICYATCHGVQVSSEATITVYRFPETVELAPLPPWHPVGQNLTLSCLVAGGEPRAQLSAVLLRGEEELSRQPVLGEPAVVTATVLARRSDHGANFSCATELDLRPHGLGLFQNTSAPRQLRTFVLPMNPPQLSMPPGVLEVPVALEAGTRQRVGCSLDGLFPALEAQIHLELGGERLNSTTAYSKDSVSATATVEVTADQEGPQNLLCAVSLGNQTRQTQRTVTVYSFPSPNLTLSQPEVSEGNLVMVSCEAPAGARVTLSSAPAEPPSSKAQFHMNASAEDHGRRFSCSAELEVSGQVLYKNRTVELRVLYGPRLNERDCLGNWTWEEGSSQTLICQAWGNPAPHLSCNRTNDGAPLPIGDLRPVKQGHAGTYLCRAVSSRGAVTREVVLKVISGMNLVAIILVTIGLTLGAVAIGAYLYNRQRKIRKYKLQKAREAAALKLKAQATPPGAPPTSGDPLTGCTAGELN</sequence>
<dbReference type="InterPro" id="IPR003987">
    <property type="entry name" value="ICAM_VCAM_N"/>
</dbReference>
<dbReference type="STRING" id="10020.ENSDORP00000005778"/>
<keyword evidence="11" id="KW-0325">Glycoprotein</keyword>
<dbReference type="Pfam" id="PF21146">
    <property type="entry name" value="ICAM1_3_5_D2"/>
    <property type="match status" value="1"/>
</dbReference>
<evidence type="ECO:0000256" key="16">
    <source>
        <dbReference type="SAM" id="MobiDB-lite"/>
    </source>
</evidence>
<evidence type="ECO:0000313" key="21">
    <source>
        <dbReference type="RefSeq" id="XP_012889415.1"/>
    </source>
</evidence>
<dbReference type="GO" id="GO:0007159">
    <property type="term" value="P:leukocyte cell-cell adhesion"/>
    <property type="evidence" value="ECO:0007669"/>
    <property type="project" value="UniProtKB-ARBA"/>
</dbReference>
<evidence type="ECO:0000256" key="11">
    <source>
        <dbReference type="ARBA" id="ARBA00023180"/>
    </source>
</evidence>
<evidence type="ECO:0000256" key="8">
    <source>
        <dbReference type="ARBA" id="ARBA00022989"/>
    </source>
</evidence>
<evidence type="ECO:0000256" key="2">
    <source>
        <dbReference type="ARBA" id="ARBA00005925"/>
    </source>
</evidence>
<feature type="signal peptide" evidence="18">
    <location>
        <begin position="1"/>
        <end position="24"/>
    </location>
</feature>
<dbReference type="FunFam" id="2.60.40.10:FF:000641">
    <property type="entry name" value="Intercellular adhesion molecule 1"/>
    <property type="match status" value="1"/>
</dbReference>
<gene>
    <name evidence="21" type="primary">Icam1</name>
</gene>
<evidence type="ECO:0000259" key="19">
    <source>
        <dbReference type="PROSITE" id="PS50835"/>
    </source>
</evidence>
<comment type="similarity">
    <text evidence="2">Belongs to the immunoglobulin superfamily. ICAM family.</text>
</comment>
<evidence type="ECO:0000256" key="6">
    <source>
        <dbReference type="ARBA" id="ARBA00022843"/>
    </source>
</evidence>
<evidence type="ECO:0000256" key="17">
    <source>
        <dbReference type="SAM" id="Phobius"/>
    </source>
</evidence>
<dbReference type="OrthoDB" id="6250964at2759"/>
<keyword evidence="9 17" id="KW-0472">Membrane</keyword>
<dbReference type="InterPro" id="IPR003599">
    <property type="entry name" value="Ig_sub"/>
</dbReference>
<protein>
    <recommendedName>
        <fullName evidence="15">Intercellular adhesion molecule 1</fullName>
    </recommendedName>
</protein>
<evidence type="ECO:0000256" key="1">
    <source>
        <dbReference type="ARBA" id="ARBA00004479"/>
    </source>
</evidence>
<accession>A0A1S3GL43</accession>
<keyword evidence="20" id="KW-1185">Reference proteome</keyword>
<dbReference type="InterPro" id="IPR013783">
    <property type="entry name" value="Ig-like_fold"/>
</dbReference>
<reference evidence="21" key="1">
    <citation type="submission" date="2025-08" db="UniProtKB">
        <authorList>
            <consortium name="RefSeq"/>
        </authorList>
    </citation>
    <scope>IDENTIFICATION</scope>
    <source>
        <tissue evidence="21">Kidney</tissue>
    </source>
</reference>
<dbReference type="PRINTS" id="PR01472">
    <property type="entry name" value="ICAMVCAM1"/>
</dbReference>
<dbReference type="GeneID" id="105999070"/>
<keyword evidence="4 18" id="KW-0732">Signal</keyword>
<dbReference type="GO" id="GO:0050900">
    <property type="term" value="P:leukocyte migration"/>
    <property type="evidence" value="ECO:0007669"/>
    <property type="project" value="UniProtKB-ARBA"/>
</dbReference>
<evidence type="ECO:0000256" key="14">
    <source>
        <dbReference type="ARBA" id="ARBA00038746"/>
    </source>
</evidence>
<dbReference type="Proteomes" id="UP000081671">
    <property type="component" value="Unplaced"/>
</dbReference>
<evidence type="ECO:0000256" key="13">
    <source>
        <dbReference type="ARBA" id="ARBA00037418"/>
    </source>
</evidence>
<feature type="chain" id="PRO_5010266327" description="Intercellular adhesion molecule 1" evidence="18">
    <location>
        <begin position="25"/>
        <end position="556"/>
    </location>
</feature>
<evidence type="ECO:0000256" key="3">
    <source>
        <dbReference type="ARBA" id="ARBA00022692"/>
    </source>
</evidence>
<dbReference type="AlphaFoldDB" id="A0A1S3GL43"/>
<dbReference type="InterPro" id="IPR047012">
    <property type="entry name" value="ICAM_VCAM"/>
</dbReference>
<dbReference type="PANTHER" id="PTHR13771">
    <property type="entry name" value="INTERCELLULAR ADHESION MOLECULE"/>
    <property type="match status" value="1"/>
</dbReference>
<evidence type="ECO:0000313" key="20">
    <source>
        <dbReference type="Proteomes" id="UP000081671"/>
    </source>
</evidence>
<dbReference type="FunFam" id="2.60.40.10:FF:000648">
    <property type="entry name" value="Intercellular adhesion molecule 1"/>
    <property type="match status" value="1"/>
</dbReference>
<keyword evidence="8 17" id="KW-1133">Transmembrane helix</keyword>
<dbReference type="CTD" id="3383"/>
<dbReference type="Pfam" id="PF03921">
    <property type="entry name" value="ICAM_N"/>
    <property type="match status" value="1"/>
</dbReference>
<evidence type="ECO:0000256" key="4">
    <source>
        <dbReference type="ARBA" id="ARBA00022729"/>
    </source>
</evidence>
<dbReference type="GO" id="GO:0002252">
    <property type="term" value="P:immune effector process"/>
    <property type="evidence" value="ECO:0007669"/>
    <property type="project" value="UniProtKB-ARBA"/>
</dbReference>
<evidence type="ECO:0000256" key="12">
    <source>
        <dbReference type="ARBA" id="ARBA00023319"/>
    </source>
</evidence>
<feature type="transmembrane region" description="Helical" evidence="17">
    <location>
        <begin position="486"/>
        <end position="508"/>
    </location>
</feature>
<evidence type="ECO:0000256" key="15">
    <source>
        <dbReference type="ARBA" id="ARBA00040566"/>
    </source>
</evidence>
<evidence type="ECO:0000256" key="18">
    <source>
        <dbReference type="SAM" id="SignalP"/>
    </source>
</evidence>
<dbReference type="InterPro" id="IPR003988">
    <property type="entry name" value="ICAM"/>
</dbReference>
<dbReference type="SMART" id="SM00409">
    <property type="entry name" value="IG"/>
    <property type="match status" value="3"/>
</dbReference>
<evidence type="ECO:0000256" key="10">
    <source>
        <dbReference type="ARBA" id="ARBA00023157"/>
    </source>
</evidence>
<organism evidence="20 21">
    <name type="scientific">Dipodomys ordii</name>
    <name type="common">Ord's kangaroo rat</name>
    <dbReference type="NCBI Taxonomy" id="10020"/>
    <lineage>
        <taxon>Eukaryota</taxon>
        <taxon>Metazoa</taxon>
        <taxon>Chordata</taxon>
        <taxon>Craniata</taxon>
        <taxon>Vertebrata</taxon>
        <taxon>Euteleostomi</taxon>
        <taxon>Mammalia</taxon>
        <taxon>Eutheria</taxon>
        <taxon>Euarchontoglires</taxon>
        <taxon>Glires</taxon>
        <taxon>Rodentia</taxon>
        <taxon>Castorimorpha</taxon>
        <taxon>Heteromyidae</taxon>
        <taxon>Dipodomyinae</taxon>
        <taxon>Dipodomys</taxon>
    </lineage>
</organism>
<dbReference type="InParanoid" id="A0A1S3GL43"/>
<dbReference type="PRINTS" id="PR01473">
    <property type="entry name" value="ICAM"/>
</dbReference>
<dbReference type="KEGG" id="dord:105999070"/>
<comment type="function">
    <text evidence="13">ICAM proteins are ligands for the leukocyte adhesion protein LFA-1 (integrin alpha-L/beta-2). During leukocyte trans-endothelial migration, ICAM1 engagement promotes the assembly of endothelial apical cups through ARHGEF26/SGEF and RHOG activation.</text>
</comment>
<dbReference type="FunCoup" id="A0A1S3GL43">
    <property type="interactions" value="497"/>
</dbReference>
<dbReference type="GO" id="GO:0006955">
    <property type="term" value="P:immune response"/>
    <property type="evidence" value="ECO:0007669"/>
    <property type="project" value="UniProtKB-ARBA"/>
</dbReference>
<dbReference type="FunFam" id="2.60.40.10:FF:000459">
    <property type="entry name" value="Intercellular adhesion molecule 1"/>
    <property type="match status" value="1"/>
</dbReference>
<feature type="domain" description="Ig-like" evidence="19">
    <location>
        <begin position="401"/>
        <end position="479"/>
    </location>
</feature>
<keyword evidence="6" id="KW-0832">Ubl conjugation</keyword>
<dbReference type="SUPFAM" id="SSF48726">
    <property type="entry name" value="Immunoglobulin"/>
    <property type="match status" value="5"/>
</dbReference>
<dbReference type="PANTHER" id="PTHR13771:SF18">
    <property type="entry name" value="INTERCELLULAR ADHESION MOLECULE 1"/>
    <property type="match status" value="1"/>
</dbReference>
<comment type="subunit">
    <text evidence="14">Homodimer. Interacts with MUC1 and promotes cell aggregation in epithelial cells. Interacts with ARHGEF26/SGEF. Interacts (on T cell side) with CD81, CD247 and CD9 at immunological synapses between antigen-presenting cells and T cells.</text>
</comment>
<dbReference type="Gene3D" id="2.60.40.10">
    <property type="entry name" value="Immunoglobulins"/>
    <property type="match status" value="5"/>
</dbReference>
<dbReference type="GO" id="GO:0005886">
    <property type="term" value="C:plasma membrane"/>
    <property type="evidence" value="ECO:0007669"/>
    <property type="project" value="TreeGrafter"/>
</dbReference>
<keyword evidence="7" id="KW-0130">Cell adhesion</keyword>
<dbReference type="PROSITE" id="PS50835">
    <property type="entry name" value="IG_LIKE"/>
    <property type="match status" value="1"/>
</dbReference>
<dbReference type="RefSeq" id="XP_012889415.1">
    <property type="nucleotide sequence ID" value="XM_013033961.1"/>
</dbReference>
<comment type="subcellular location">
    <subcellularLocation>
        <location evidence="1">Membrane</location>
        <topology evidence="1">Single-pass type I membrane protein</topology>
    </subcellularLocation>
</comment>
<evidence type="ECO:0000256" key="9">
    <source>
        <dbReference type="ARBA" id="ARBA00023136"/>
    </source>
</evidence>
<keyword evidence="5" id="KW-0677">Repeat</keyword>
<dbReference type="GO" id="GO:0005178">
    <property type="term" value="F:integrin binding"/>
    <property type="evidence" value="ECO:0007669"/>
    <property type="project" value="InterPro"/>
</dbReference>
<feature type="region of interest" description="Disordered" evidence="16">
    <location>
        <begin position="530"/>
        <end position="556"/>
    </location>
</feature>
<proteinExistence type="inferred from homology"/>